<dbReference type="Pfam" id="PF01553">
    <property type="entry name" value="Acyltransferase"/>
    <property type="match status" value="1"/>
</dbReference>
<dbReference type="GO" id="GO:0003841">
    <property type="term" value="F:1-acylglycerol-3-phosphate O-acyltransferase activity"/>
    <property type="evidence" value="ECO:0007669"/>
    <property type="project" value="UniProtKB-EC"/>
</dbReference>
<dbReference type="CDD" id="cd07989">
    <property type="entry name" value="LPLAT_AGPAT-like"/>
    <property type="match status" value="1"/>
</dbReference>
<organism evidence="5">
    <name type="scientific">hydrothermal vent metagenome</name>
    <dbReference type="NCBI Taxonomy" id="652676"/>
    <lineage>
        <taxon>unclassified sequences</taxon>
        <taxon>metagenomes</taxon>
        <taxon>ecological metagenomes</taxon>
    </lineage>
</organism>
<evidence type="ECO:0000256" key="1">
    <source>
        <dbReference type="ARBA" id="ARBA00022679"/>
    </source>
</evidence>
<keyword evidence="2 5" id="KW-0012">Acyltransferase</keyword>
<dbReference type="EC" id="2.3.1.51" evidence="5"/>
<dbReference type="PANTHER" id="PTHR10434">
    <property type="entry name" value="1-ACYL-SN-GLYCEROL-3-PHOSPHATE ACYLTRANSFERASE"/>
    <property type="match status" value="1"/>
</dbReference>
<accession>A0A3B0Y0S8</accession>
<name>A0A3B0Y0S8_9ZZZZ</name>
<dbReference type="GO" id="GO:0006654">
    <property type="term" value="P:phosphatidic acid biosynthetic process"/>
    <property type="evidence" value="ECO:0007669"/>
    <property type="project" value="TreeGrafter"/>
</dbReference>
<keyword evidence="3" id="KW-1133">Transmembrane helix</keyword>
<proteinExistence type="predicted"/>
<evidence type="ECO:0000256" key="3">
    <source>
        <dbReference type="SAM" id="Phobius"/>
    </source>
</evidence>
<evidence type="ECO:0000313" key="5">
    <source>
        <dbReference type="EMBL" id="VAW74265.1"/>
    </source>
</evidence>
<dbReference type="PANTHER" id="PTHR10434:SF11">
    <property type="entry name" value="1-ACYL-SN-GLYCEROL-3-PHOSPHATE ACYLTRANSFERASE"/>
    <property type="match status" value="1"/>
</dbReference>
<keyword evidence="1 5" id="KW-0808">Transferase</keyword>
<dbReference type="EMBL" id="UOFL01000056">
    <property type="protein sequence ID" value="VAW74265.1"/>
    <property type="molecule type" value="Genomic_DNA"/>
</dbReference>
<dbReference type="AlphaFoldDB" id="A0A3B0Y0S8"/>
<feature type="transmembrane region" description="Helical" evidence="3">
    <location>
        <begin position="6"/>
        <end position="25"/>
    </location>
</feature>
<dbReference type="InterPro" id="IPR002123">
    <property type="entry name" value="Plipid/glycerol_acylTrfase"/>
</dbReference>
<feature type="domain" description="Phospholipid/glycerol acyltransferase" evidence="4">
    <location>
        <begin position="39"/>
        <end position="160"/>
    </location>
</feature>
<sequence>MINRILQILFFALFIKPLILIIIGLNCRFRDKLPKSGPAVIAANHNSHLDTFVLMCLYPLSEIHRLRPVAAADYFMRGGLLGWFSLTIMRIIPIDRKNCKSRKEMFQSCHDALDNGDILILFPEGTRGEPEKQGELKKGIYHLIRNRSDTEVTPIVMHGLGRSLPRGEALFIPFNCDVVIGDSLAVTDSAQELLEKLSASYEELKTHCITRVHDS</sequence>
<dbReference type="SUPFAM" id="SSF69593">
    <property type="entry name" value="Glycerol-3-phosphate (1)-acyltransferase"/>
    <property type="match status" value="1"/>
</dbReference>
<dbReference type="SMART" id="SM00563">
    <property type="entry name" value="PlsC"/>
    <property type="match status" value="1"/>
</dbReference>
<gene>
    <name evidence="5" type="ORF">MNBD_GAMMA12-3512</name>
</gene>
<evidence type="ECO:0000256" key="2">
    <source>
        <dbReference type="ARBA" id="ARBA00023315"/>
    </source>
</evidence>
<protein>
    <submittedName>
        <fullName evidence="5">Acyl-CoA:1-acyl-sn-glycerol-3-phosphate acyltransferase</fullName>
        <ecNumber evidence="5">2.3.1.51</ecNumber>
    </submittedName>
</protein>
<evidence type="ECO:0000259" key="4">
    <source>
        <dbReference type="SMART" id="SM00563"/>
    </source>
</evidence>
<keyword evidence="3" id="KW-0472">Membrane</keyword>
<reference evidence="5" key="1">
    <citation type="submission" date="2018-06" db="EMBL/GenBank/DDBJ databases">
        <authorList>
            <person name="Zhirakovskaya E."/>
        </authorList>
    </citation>
    <scope>NUCLEOTIDE SEQUENCE</scope>
</reference>
<keyword evidence="3" id="KW-0812">Transmembrane</keyword>